<organism evidence="2 3">
    <name type="scientific">Canna indica</name>
    <name type="common">Indian-shot</name>
    <dbReference type="NCBI Taxonomy" id="4628"/>
    <lineage>
        <taxon>Eukaryota</taxon>
        <taxon>Viridiplantae</taxon>
        <taxon>Streptophyta</taxon>
        <taxon>Embryophyta</taxon>
        <taxon>Tracheophyta</taxon>
        <taxon>Spermatophyta</taxon>
        <taxon>Magnoliopsida</taxon>
        <taxon>Liliopsida</taxon>
        <taxon>Zingiberales</taxon>
        <taxon>Cannaceae</taxon>
        <taxon>Canna</taxon>
    </lineage>
</organism>
<dbReference type="EMBL" id="CP136895">
    <property type="protein sequence ID" value="WOL09993.1"/>
    <property type="molecule type" value="Genomic_DNA"/>
</dbReference>
<evidence type="ECO:0000313" key="3">
    <source>
        <dbReference type="Proteomes" id="UP001327560"/>
    </source>
</evidence>
<reference evidence="2 3" key="1">
    <citation type="submission" date="2023-10" db="EMBL/GenBank/DDBJ databases">
        <title>Chromosome-scale genome assembly provides insights into flower coloration mechanisms of Canna indica.</title>
        <authorList>
            <person name="Li C."/>
        </authorList>
    </citation>
    <scope>NUCLEOTIDE SEQUENCE [LARGE SCALE GENOMIC DNA]</scope>
    <source>
        <tissue evidence="2">Flower</tissue>
    </source>
</reference>
<evidence type="ECO:0000256" key="1">
    <source>
        <dbReference type="SAM" id="MobiDB-lite"/>
    </source>
</evidence>
<sequence length="121" mass="14149">MITSPAWLFMIREEESAVRLPTLIKAETLSRDTLVEPPLKPIRDDGIKKEEKKDEPKKEEKKEEAKKDEKKEEAKKEEKKKEPHEQMIADLVNAYKAYNPQMTTHYYVQSAEENPNSCSIM</sequence>
<feature type="compositionally biased region" description="Basic and acidic residues" evidence="1">
    <location>
        <begin position="41"/>
        <end position="87"/>
    </location>
</feature>
<name>A0AAQ3KJF3_9LILI</name>
<protein>
    <submittedName>
        <fullName evidence="2">Heavy metal-associated isoprenylated plant protein 39</fullName>
    </submittedName>
</protein>
<keyword evidence="3" id="KW-1185">Reference proteome</keyword>
<accession>A0AAQ3KJF3</accession>
<evidence type="ECO:0000313" key="2">
    <source>
        <dbReference type="EMBL" id="WOL09993.1"/>
    </source>
</evidence>
<gene>
    <name evidence="2" type="ORF">Cni_G18747</name>
</gene>
<proteinExistence type="predicted"/>
<feature type="region of interest" description="Disordered" evidence="1">
    <location>
        <begin position="26"/>
        <end position="87"/>
    </location>
</feature>
<dbReference type="Proteomes" id="UP001327560">
    <property type="component" value="Chromosome 6"/>
</dbReference>
<dbReference type="AlphaFoldDB" id="A0AAQ3KJF3"/>